<dbReference type="HAMAP" id="MF_00534">
    <property type="entry name" value="Asn_tRNA_synth"/>
    <property type="match status" value="1"/>
</dbReference>
<evidence type="ECO:0000256" key="5">
    <source>
        <dbReference type="ARBA" id="ARBA00022840"/>
    </source>
</evidence>
<keyword evidence="7" id="KW-0030">Aminoacyl-tRNA synthetase</keyword>
<evidence type="ECO:0000256" key="9">
    <source>
        <dbReference type="ARBA" id="ARBA00068798"/>
    </source>
</evidence>
<dbReference type="CDD" id="cd00776">
    <property type="entry name" value="AsxRS_core"/>
    <property type="match status" value="1"/>
</dbReference>
<dbReference type="Pfam" id="PF01336">
    <property type="entry name" value="tRNA_anti-codon"/>
    <property type="match status" value="1"/>
</dbReference>
<evidence type="ECO:0000256" key="7">
    <source>
        <dbReference type="ARBA" id="ARBA00023146"/>
    </source>
</evidence>
<dbReference type="InterPro" id="IPR012340">
    <property type="entry name" value="NA-bd_OB-fold"/>
</dbReference>
<dbReference type="EC" id="6.1.1.22" evidence="2"/>
<dbReference type="PROSITE" id="PS50862">
    <property type="entry name" value="AA_TRNA_LIGASE_II"/>
    <property type="match status" value="1"/>
</dbReference>
<keyword evidence="5" id="KW-0067">ATP-binding</keyword>
<dbReference type="OrthoDB" id="1931232at2759"/>
<dbReference type="PANTHER" id="PTHR22594:SF34">
    <property type="entry name" value="ASPARAGINE--TRNA LIGASE, MITOCHONDRIAL-RELATED"/>
    <property type="match status" value="1"/>
</dbReference>
<dbReference type="CDD" id="cd04318">
    <property type="entry name" value="EcAsnRS_like_N"/>
    <property type="match status" value="1"/>
</dbReference>
<dbReference type="GO" id="GO:0003676">
    <property type="term" value="F:nucleic acid binding"/>
    <property type="evidence" value="ECO:0007669"/>
    <property type="project" value="InterPro"/>
</dbReference>
<dbReference type="SUPFAM" id="SSF50249">
    <property type="entry name" value="Nucleic acid-binding proteins"/>
    <property type="match status" value="1"/>
</dbReference>
<evidence type="ECO:0000313" key="12">
    <source>
        <dbReference type="Proteomes" id="UP000646827"/>
    </source>
</evidence>
<dbReference type="InterPro" id="IPR004364">
    <property type="entry name" value="Aa-tRNA-synt_II"/>
</dbReference>
<accession>A0A8H7VKJ0</accession>
<dbReference type="NCBIfam" id="NF003037">
    <property type="entry name" value="PRK03932.1"/>
    <property type="match status" value="1"/>
</dbReference>
<dbReference type="GO" id="GO:0006421">
    <property type="term" value="P:asparaginyl-tRNA aminoacylation"/>
    <property type="evidence" value="ECO:0007669"/>
    <property type="project" value="InterPro"/>
</dbReference>
<dbReference type="Proteomes" id="UP000646827">
    <property type="component" value="Unassembled WGS sequence"/>
</dbReference>
<dbReference type="GO" id="GO:0004816">
    <property type="term" value="F:asparagine-tRNA ligase activity"/>
    <property type="evidence" value="ECO:0007669"/>
    <property type="project" value="UniProtKB-EC"/>
</dbReference>
<dbReference type="PANTHER" id="PTHR22594">
    <property type="entry name" value="ASPARTYL/LYSYL-TRNA SYNTHETASE"/>
    <property type="match status" value="1"/>
</dbReference>
<dbReference type="EMBL" id="JAEPRB010000259">
    <property type="protein sequence ID" value="KAG2217974.1"/>
    <property type="molecule type" value="Genomic_DNA"/>
</dbReference>
<evidence type="ECO:0000256" key="2">
    <source>
        <dbReference type="ARBA" id="ARBA00012816"/>
    </source>
</evidence>
<dbReference type="Gene3D" id="2.40.50.140">
    <property type="entry name" value="Nucleic acid-binding proteins"/>
    <property type="match status" value="1"/>
</dbReference>
<evidence type="ECO:0000256" key="1">
    <source>
        <dbReference type="ARBA" id="ARBA00008226"/>
    </source>
</evidence>
<keyword evidence="3" id="KW-0436">Ligase</keyword>
<evidence type="ECO:0000259" key="10">
    <source>
        <dbReference type="PROSITE" id="PS50862"/>
    </source>
</evidence>
<dbReference type="InterPro" id="IPR002312">
    <property type="entry name" value="Asp/Asn-tRNA-synth_IIb"/>
</dbReference>
<organism evidence="11 12">
    <name type="scientific">Circinella minor</name>
    <dbReference type="NCBI Taxonomy" id="1195481"/>
    <lineage>
        <taxon>Eukaryota</taxon>
        <taxon>Fungi</taxon>
        <taxon>Fungi incertae sedis</taxon>
        <taxon>Mucoromycota</taxon>
        <taxon>Mucoromycotina</taxon>
        <taxon>Mucoromycetes</taxon>
        <taxon>Mucorales</taxon>
        <taxon>Lichtheimiaceae</taxon>
        <taxon>Circinella</taxon>
    </lineage>
</organism>
<evidence type="ECO:0000256" key="3">
    <source>
        <dbReference type="ARBA" id="ARBA00022598"/>
    </source>
</evidence>
<dbReference type="FunFam" id="3.30.930.10:FF:000016">
    <property type="entry name" value="Asparagine--tRNA ligase"/>
    <property type="match status" value="1"/>
</dbReference>
<evidence type="ECO:0000256" key="6">
    <source>
        <dbReference type="ARBA" id="ARBA00022917"/>
    </source>
</evidence>
<sequence>MNVHPLRSCTRSLFTNFNRRFYTTESPFSSPTIRSLLLTNKKTDTSVTVHGWVRSVRKQKQISFVNINDGSCVKGLQAILNPEQAEKLNTGTCVELKGTLVNSPGKEQGKELQVNSINVLGECDGTFPMQKKRHSFEYLRTINHLRARGNAGGALLRVRHAARQGLQDYFAKNEFTQIDTPILTSHDCEGGGEVFKIQSGKKNHSPSSKPEEFFHQSTYLTVSGQLHAEMFASALSRVYTFGPVFRAEESLTSRHLAEFWMLEAEIAFIDLNNLLDITEQSIKHTIRHVLDTCPEEMEFFNQFVGKKDHEKNPLLLKRLQKTMDQGFIRMTYDDAIQMLQQAEQKSLKKLFQFPTTYGSSLQSEHERYLTSEACQDQPVFVTNYPSHQKPFYMRENDQESTVACFDLLVPGIGELVGGSMREEREKVLENKMKLAGMDIEEYDWYLELRKYGSAPHGGYGIGFERLMLMLTGFENVREVVPVPRWVGHCKY</sequence>
<dbReference type="SUPFAM" id="SSF55681">
    <property type="entry name" value="Class II aaRS and biotin synthetases"/>
    <property type="match status" value="1"/>
</dbReference>
<dbReference type="AlphaFoldDB" id="A0A8H7VKJ0"/>
<protein>
    <recommendedName>
        <fullName evidence="9">Asparagine--tRNA ligase, mitochondrial</fullName>
        <ecNumber evidence="2">6.1.1.22</ecNumber>
    </recommendedName>
    <alternativeName>
        <fullName evidence="8">Asparaginyl-tRNA synthetase</fullName>
    </alternativeName>
</protein>
<keyword evidence="6" id="KW-0648">Protein biosynthesis</keyword>
<comment type="caution">
    <text evidence="11">The sequence shown here is derived from an EMBL/GenBank/DDBJ whole genome shotgun (WGS) entry which is preliminary data.</text>
</comment>
<dbReference type="InterPro" id="IPR004365">
    <property type="entry name" value="NA-bd_OB_tRNA"/>
</dbReference>
<dbReference type="Pfam" id="PF00152">
    <property type="entry name" value="tRNA-synt_2"/>
    <property type="match status" value="1"/>
</dbReference>
<keyword evidence="12" id="KW-1185">Reference proteome</keyword>
<feature type="domain" description="Aminoacyl-transfer RNA synthetases class-II family profile" evidence="10">
    <location>
        <begin position="156"/>
        <end position="481"/>
    </location>
</feature>
<dbReference type="InterPro" id="IPR004522">
    <property type="entry name" value="Asn-tRNA-ligase"/>
</dbReference>
<evidence type="ECO:0000256" key="4">
    <source>
        <dbReference type="ARBA" id="ARBA00022741"/>
    </source>
</evidence>
<comment type="similarity">
    <text evidence="1">Belongs to the class-II aminoacyl-tRNA synthetase family.</text>
</comment>
<dbReference type="InterPro" id="IPR006195">
    <property type="entry name" value="aa-tRNA-synth_II"/>
</dbReference>
<evidence type="ECO:0000256" key="8">
    <source>
        <dbReference type="ARBA" id="ARBA00029886"/>
    </source>
</evidence>
<dbReference type="Gene3D" id="3.30.930.10">
    <property type="entry name" value="Bira Bifunctional Protein, Domain 2"/>
    <property type="match status" value="1"/>
</dbReference>
<dbReference type="InterPro" id="IPR045864">
    <property type="entry name" value="aa-tRNA-synth_II/BPL/LPL"/>
</dbReference>
<dbReference type="NCBIfam" id="TIGR00457">
    <property type="entry name" value="asnS"/>
    <property type="match status" value="1"/>
</dbReference>
<name>A0A8H7VKJ0_9FUNG</name>
<reference evidence="11 12" key="1">
    <citation type="submission" date="2020-12" db="EMBL/GenBank/DDBJ databases">
        <title>Metabolic potential, ecology and presence of endohyphal bacteria is reflected in genomic diversity of Mucoromycotina.</title>
        <authorList>
            <person name="Muszewska A."/>
            <person name="Okrasinska A."/>
            <person name="Steczkiewicz K."/>
            <person name="Drgas O."/>
            <person name="Orlowska M."/>
            <person name="Perlinska-Lenart U."/>
            <person name="Aleksandrzak-Piekarczyk T."/>
            <person name="Szatraj K."/>
            <person name="Zielenkiewicz U."/>
            <person name="Pilsyk S."/>
            <person name="Malc E."/>
            <person name="Mieczkowski P."/>
            <person name="Kruszewska J.S."/>
            <person name="Biernat P."/>
            <person name="Pawlowska J."/>
        </authorList>
    </citation>
    <scope>NUCLEOTIDE SEQUENCE [LARGE SCALE GENOMIC DNA]</scope>
    <source>
        <strain evidence="11 12">CBS 142.35</strain>
    </source>
</reference>
<evidence type="ECO:0000313" key="11">
    <source>
        <dbReference type="EMBL" id="KAG2217974.1"/>
    </source>
</evidence>
<proteinExistence type="inferred from homology"/>
<dbReference type="PRINTS" id="PR01042">
    <property type="entry name" value="TRNASYNTHASP"/>
</dbReference>
<dbReference type="GO" id="GO:0005739">
    <property type="term" value="C:mitochondrion"/>
    <property type="evidence" value="ECO:0007669"/>
    <property type="project" value="TreeGrafter"/>
</dbReference>
<keyword evidence="4" id="KW-0547">Nucleotide-binding</keyword>
<dbReference type="GO" id="GO:0005524">
    <property type="term" value="F:ATP binding"/>
    <property type="evidence" value="ECO:0007669"/>
    <property type="project" value="UniProtKB-KW"/>
</dbReference>
<gene>
    <name evidence="11" type="ORF">INT45_006228</name>
</gene>